<name>A0ABV7XEF3_9SPHN</name>
<dbReference type="RefSeq" id="WP_380863261.1">
    <property type="nucleotide sequence ID" value="NZ_JBHRXV010000011.1"/>
</dbReference>
<protein>
    <recommendedName>
        <fullName evidence="3">Flagellar export protein FliJ</fullName>
    </recommendedName>
</protein>
<evidence type="ECO:0000313" key="2">
    <source>
        <dbReference type="Proteomes" id="UP001595615"/>
    </source>
</evidence>
<organism evidence="1 2">
    <name type="scientific">Sphingoaurantiacus capsulatus</name>
    <dbReference type="NCBI Taxonomy" id="1771310"/>
    <lineage>
        <taxon>Bacteria</taxon>
        <taxon>Pseudomonadati</taxon>
        <taxon>Pseudomonadota</taxon>
        <taxon>Alphaproteobacteria</taxon>
        <taxon>Sphingomonadales</taxon>
        <taxon>Sphingosinicellaceae</taxon>
        <taxon>Sphingoaurantiacus</taxon>
    </lineage>
</organism>
<sequence>MKRAVAKTLRFARVRALQHNLAAVATSKANQQVAALEASMTKLVSLRDGMSPAPGVATGASLAASGEIAMRLDQARATVAVSAASARARAATIRQAQMRARMKQETADRLADRAVRAADELFERKLAARGLPRKRTQE</sequence>
<evidence type="ECO:0008006" key="3">
    <source>
        <dbReference type="Google" id="ProtNLM"/>
    </source>
</evidence>
<reference evidence="2" key="1">
    <citation type="journal article" date="2019" name="Int. J. Syst. Evol. Microbiol.">
        <title>The Global Catalogue of Microorganisms (GCM) 10K type strain sequencing project: providing services to taxonomists for standard genome sequencing and annotation.</title>
        <authorList>
            <consortium name="The Broad Institute Genomics Platform"/>
            <consortium name="The Broad Institute Genome Sequencing Center for Infectious Disease"/>
            <person name="Wu L."/>
            <person name="Ma J."/>
        </authorList>
    </citation>
    <scope>NUCLEOTIDE SEQUENCE [LARGE SCALE GENOMIC DNA]</scope>
    <source>
        <strain evidence="2">KCTC 42644</strain>
    </source>
</reference>
<gene>
    <name evidence="1" type="ORF">ACFOMD_16245</name>
</gene>
<accession>A0ABV7XEF3</accession>
<keyword evidence="2" id="KW-1185">Reference proteome</keyword>
<evidence type="ECO:0000313" key="1">
    <source>
        <dbReference type="EMBL" id="MFC3714123.1"/>
    </source>
</evidence>
<dbReference type="EMBL" id="JBHRXV010000011">
    <property type="protein sequence ID" value="MFC3714123.1"/>
    <property type="molecule type" value="Genomic_DNA"/>
</dbReference>
<proteinExistence type="predicted"/>
<comment type="caution">
    <text evidence="1">The sequence shown here is derived from an EMBL/GenBank/DDBJ whole genome shotgun (WGS) entry which is preliminary data.</text>
</comment>
<dbReference type="Proteomes" id="UP001595615">
    <property type="component" value="Unassembled WGS sequence"/>
</dbReference>